<reference evidence="2" key="3">
    <citation type="submission" date="2018-08" db="UniProtKB">
        <authorList>
            <consortium name="EnsemblPlants"/>
        </authorList>
    </citation>
    <scope>IDENTIFICATION</scope>
    <source>
        <strain evidence="2">cv. Bd21</strain>
    </source>
</reference>
<dbReference type="Gramene" id="PNT75467">
    <property type="protein sequence ID" value="PNT75467"/>
    <property type="gene ID" value="BRADI_1g33014v3"/>
</dbReference>
<dbReference type="EMBL" id="CM000880">
    <property type="protein sequence ID" value="PNT75467.1"/>
    <property type="molecule type" value="Genomic_DNA"/>
</dbReference>
<evidence type="ECO:0000313" key="1">
    <source>
        <dbReference type="EMBL" id="PNT75467.1"/>
    </source>
</evidence>
<name>A0A2K2DMF7_BRADI</name>
<accession>A0A2K2DMF7</accession>
<protein>
    <submittedName>
        <fullName evidence="1 2">Uncharacterized protein</fullName>
    </submittedName>
</protein>
<reference evidence="1" key="2">
    <citation type="submission" date="2017-06" db="EMBL/GenBank/DDBJ databases">
        <title>WGS assembly of Brachypodium distachyon.</title>
        <authorList>
            <consortium name="The International Brachypodium Initiative"/>
            <person name="Lucas S."/>
            <person name="Harmon-Smith M."/>
            <person name="Lail K."/>
            <person name="Tice H."/>
            <person name="Grimwood J."/>
            <person name="Bruce D."/>
            <person name="Barry K."/>
            <person name="Shu S."/>
            <person name="Lindquist E."/>
            <person name="Wang M."/>
            <person name="Pitluck S."/>
            <person name="Vogel J.P."/>
            <person name="Garvin D.F."/>
            <person name="Mockler T.C."/>
            <person name="Schmutz J."/>
            <person name="Rokhsar D."/>
            <person name="Bevan M.W."/>
        </authorList>
    </citation>
    <scope>NUCLEOTIDE SEQUENCE</scope>
    <source>
        <strain evidence="1">Bd21</strain>
    </source>
</reference>
<dbReference type="InParanoid" id="A0A2K2DMF7"/>
<keyword evidence="3" id="KW-1185">Reference proteome</keyword>
<gene>
    <name evidence="1" type="ORF">BRADI_1g33014v3</name>
</gene>
<dbReference type="Proteomes" id="UP000008810">
    <property type="component" value="Chromosome 1"/>
</dbReference>
<evidence type="ECO:0000313" key="3">
    <source>
        <dbReference type="Proteomes" id="UP000008810"/>
    </source>
</evidence>
<dbReference type="Gramene" id="PNT75468">
    <property type="protein sequence ID" value="PNT75468"/>
    <property type="gene ID" value="BRADI_1g33014v3"/>
</dbReference>
<organism evidence="1">
    <name type="scientific">Brachypodium distachyon</name>
    <name type="common">Purple false brome</name>
    <name type="synonym">Trachynia distachya</name>
    <dbReference type="NCBI Taxonomy" id="15368"/>
    <lineage>
        <taxon>Eukaryota</taxon>
        <taxon>Viridiplantae</taxon>
        <taxon>Streptophyta</taxon>
        <taxon>Embryophyta</taxon>
        <taxon>Tracheophyta</taxon>
        <taxon>Spermatophyta</taxon>
        <taxon>Magnoliopsida</taxon>
        <taxon>Liliopsida</taxon>
        <taxon>Poales</taxon>
        <taxon>Poaceae</taxon>
        <taxon>BOP clade</taxon>
        <taxon>Pooideae</taxon>
        <taxon>Stipodae</taxon>
        <taxon>Brachypodieae</taxon>
        <taxon>Brachypodium</taxon>
    </lineage>
</organism>
<dbReference type="EMBL" id="CM000880">
    <property type="protein sequence ID" value="PNT75468.1"/>
    <property type="molecule type" value="Genomic_DNA"/>
</dbReference>
<dbReference type="EnsemblPlants" id="PNT75468">
    <property type="protein sequence ID" value="PNT75468"/>
    <property type="gene ID" value="BRADI_1g33014v3"/>
</dbReference>
<dbReference type="AlphaFoldDB" id="A0A2K2DMF7"/>
<evidence type="ECO:0000313" key="2">
    <source>
        <dbReference type="EnsemblPlants" id="PNT75467"/>
    </source>
</evidence>
<proteinExistence type="predicted"/>
<reference evidence="1 2" key="1">
    <citation type="journal article" date="2010" name="Nature">
        <title>Genome sequencing and analysis of the model grass Brachypodium distachyon.</title>
        <authorList>
            <consortium name="International Brachypodium Initiative"/>
        </authorList>
    </citation>
    <scope>NUCLEOTIDE SEQUENCE [LARGE SCALE GENOMIC DNA]</scope>
    <source>
        <strain evidence="1 2">Bd21</strain>
    </source>
</reference>
<sequence>MASSAPPVPRTITARLSRPLRRRAAATGLRQGKHHDGFVFFFFVANQDRVQNGKKDQTTVGSRIQMTLLLLNKVLRPIYIWCHRTDKIIPCTEDYTKLVFRCIQIALNRPCMPMLYMTVGSPLNSIRGARTISCHEEAYIYEHTDPHKHETVFIVA</sequence>
<dbReference type="EnsemblPlants" id="PNT75467">
    <property type="protein sequence ID" value="PNT75467"/>
    <property type="gene ID" value="BRADI_1g33014v3"/>
</dbReference>